<comment type="caution">
    <text evidence="3">The sequence shown here is derived from an EMBL/GenBank/DDBJ whole genome shotgun (WGS) entry which is preliminary data.</text>
</comment>
<sequence>MSAGASRGVTAVGSVLLATAVSVVVNVWSSGWGWPAGAVLAVLVAVQGVLEFRRAAGSRTPAPQPAAVTSSSGCARPSTPTSQGCAASRAAGRSTSPRWSGGRRGGGSARTVHVWRLDTGALEQRLSVPADRIGHVRRSPDGVWLTTSAGHEGTYVWDLTTRRRQGVLVVDERVSTLATGPAHPAHALLCTSHGRVHYAVHRPGRLP</sequence>
<evidence type="ECO:0000256" key="1">
    <source>
        <dbReference type="SAM" id="MobiDB-lite"/>
    </source>
</evidence>
<keyword evidence="2" id="KW-0472">Membrane</keyword>
<name>A0A9W4DP81_9ACTN</name>
<dbReference type="AlphaFoldDB" id="A0A9W4DP81"/>
<proteinExistence type="predicted"/>
<keyword evidence="4" id="KW-1185">Reference proteome</keyword>
<keyword evidence="2" id="KW-1133">Transmembrane helix</keyword>
<feature type="transmembrane region" description="Helical" evidence="2">
    <location>
        <begin position="32"/>
        <end position="50"/>
    </location>
</feature>
<protein>
    <submittedName>
        <fullName evidence="3">Uncharacterized protein</fullName>
    </submittedName>
</protein>
<feature type="compositionally biased region" description="Polar residues" evidence="1">
    <location>
        <begin position="67"/>
        <end position="85"/>
    </location>
</feature>
<dbReference type="EMBL" id="CAJSLV010000049">
    <property type="protein sequence ID" value="CAG6393539.1"/>
    <property type="molecule type" value="Genomic_DNA"/>
</dbReference>
<dbReference type="Proteomes" id="UP001152519">
    <property type="component" value="Unassembled WGS sequence"/>
</dbReference>
<dbReference type="Gene3D" id="2.130.10.10">
    <property type="entry name" value="YVTN repeat-like/Quinoprotein amine dehydrogenase"/>
    <property type="match status" value="1"/>
</dbReference>
<evidence type="ECO:0000256" key="2">
    <source>
        <dbReference type="SAM" id="Phobius"/>
    </source>
</evidence>
<dbReference type="InterPro" id="IPR011044">
    <property type="entry name" value="Quino_amine_DH_bsu"/>
</dbReference>
<evidence type="ECO:0000313" key="3">
    <source>
        <dbReference type="EMBL" id="CAG6393539.1"/>
    </source>
</evidence>
<feature type="region of interest" description="Disordered" evidence="1">
    <location>
        <begin position="56"/>
        <end position="107"/>
    </location>
</feature>
<reference evidence="3" key="1">
    <citation type="submission" date="2021-05" db="EMBL/GenBank/DDBJ databases">
        <authorList>
            <person name="Arsene-Ploetze F."/>
        </authorList>
    </citation>
    <scope>NUCLEOTIDE SEQUENCE</scope>
    <source>
        <strain evidence="3">DSM 42138</strain>
    </source>
</reference>
<gene>
    <name evidence="3" type="ORF">SCOCK_200151</name>
</gene>
<dbReference type="SUPFAM" id="SSF50969">
    <property type="entry name" value="YVTN repeat-like/Quinoprotein amine dehydrogenase"/>
    <property type="match status" value="1"/>
</dbReference>
<dbReference type="InterPro" id="IPR015943">
    <property type="entry name" value="WD40/YVTN_repeat-like_dom_sf"/>
</dbReference>
<accession>A0A9W4DP81</accession>
<organism evidence="3 4">
    <name type="scientific">Actinacidiphila cocklensis</name>
    <dbReference type="NCBI Taxonomy" id="887465"/>
    <lineage>
        <taxon>Bacteria</taxon>
        <taxon>Bacillati</taxon>
        <taxon>Actinomycetota</taxon>
        <taxon>Actinomycetes</taxon>
        <taxon>Kitasatosporales</taxon>
        <taxon>Streptomycetaceae</taxon>
        <taxon>Actinacidiphila</taxon>
    </lineage>
</organism>
<keyword evidence="2" id="KW-0812">Transmembrane</keyword>
<evidence type="ECO:0000313" key="4">
    <source>
        <dbReference type="Proteomes" id="UP001152519"/>
    </source>
</evidence>